<organism evidence="3 4">
    <name type="scientific">Streptacidiphilus monticola</name>
    <dbReference type="NCBI Taxonomy" id="2161674"/>
    <lineage>
        <taxon>Bacteria</taxon>
        <taxon>Bacillati</taxon>
        <taxon>Actinomycetota</taxon>
        <taxon>Actinomycetes</taxon>
        <taxon>Kitasatosporales</taxon>
        <taxon>Streptomycetaceae</taxon>
        <taxon>Streptacidiphilus</taxon>
    </lineage>
</organism>
<dbReference type="PANTHER" id="PTHR43784">
    <property type="entry name" value="GDSL-LIKE LIPASE/ACYLHYDROLASE, PUTATIVE (AFU_ORTHOLOGUE AFUA_2G00820)-RELATED"/>
    <property type="match status" value="1"/>
</dbReference>
<evidence type="ECO:0000313" key="4">
    <source>
        <dbReference type="Proteomes" id="UP001596174"/>
    </source>
</evidence>
<gene>
    <name evidence="3" type="ORF">ACFP3V_01515</name>
</gene>
<dbReference type="SUPFAM" id="SSF52266">
    <property type="entry name" value="SGNH hydrolase"/>
    <property type="match status" value="1"/>
</dbReference>
<proteinExistence type="predicted"/>
<keyword evidence="3" id="KW-0378">Hydrolase</keyword>
<dbReference type="EMBL" id="JBHSQJ010000006">
    <property type="protein sequence ID" value="MFC5905898.1"/>
    <property type="molecule type" value="Genomic_DNA"/>
</dbReference>
<name>A0ABW1FV72_9ACTN</name>
<feature type="domain" description="SGNH hydrolase-type esterase" evidence="2">
    <location>
        <begin position="16"/>
        <end position="188"/>
    </location>
</feature>
<dbReference type="InterPro" id="IPR036514">
    <property type="entry name" value="SGNH_hydro_sf"/>
</dbReference>
<keyword evidence="4" id="KW-1185">Reference proteome</keyword>
<dbReference type="Proteomes" id="UP001596174">
    <property type="component" value="Unassembled WGS sequence"/>
</dbReference>
<dbReference type="Gene3D" id="3.40.50.1110">
    <property type="entry name" value="SGNH hydrolase"/>
    <property type="match status" value="1"/>
</dbReference>
<reference evidence="4" key="1">
    <citation type="journal article" date="2019" name="Int. J. Syst. Evol. Microbiol.">
        <title>The Global Catalogue of Microorganisms (GCM) 10K type strain sequencing project: providing services to taxonomists for standard genome sequencing and annotation.</title>
        <authorList>
            <consortium name="The Broad Institute Genomics Platform"/>
            <consortium name="The Broad Institute Genome Sequencing Center for Infectious Disease"/>
            <person name="Wu L."/>
            <person name="Ma J."/>
        </authorList>
    </citation>
    <scope>NUCLEOTIDE SEQUENCE [LARGE SCALE GENOMIC DNA]</scope>
    <source>
        <strain evidence="4">JCM 4816</strain>
    </source>
</reference>
<dbReference type="InterPro" id="IPR053140">
    <property type="entry name" value="GDSL_Rv0518-like"/>
</dbReference>
<protein>
    <submittedName>
        <fullName evidence="3">SGNH/GDSL hydrolase family protein</fullName>
        <ecNumber evidence="3">3.1.-.-</ecNumber>
    </submittedName>
</protein>
<dbReference type="Pfam" id="PF13472">
    <property type="entry name" value="Lipase_GDSL_2"/>
    <property type="match status" value="1"/>
</dbReference>
<evidence type="ECO:0000256" key="1">
    <source>
        <dbReference type="SAM" id="MobiDB-lite"/>
    </source>
</evidence>
<dbReference type="PANTHER" id="PTHR43784:SF2">
    <property type="entry name" value="GDSL-LIKE LIPASE_ACYLHYDROLASE, PUTATIVE (AFU_ORTHOLOGUE AFUA_2G00820)-RELATED"/>
    <property type="match status" value="1"/>
</dbReference>
<dbReference type="RefSeq" id="WP_380578784.1">
    <property type="nucleotide sequence ID" value="NZ_JBHSQJ010000006.1"/>
</dbReference>
<evidence type="ECO:0000313" key="3">
    <source>
        <dbReference type="EMBL" id="MFC5905898.1"/>
    </source>
</evidence>
<sequence>MTVRQHGQAPALRFTALGDSLTEGLGDRGPDGTWRGWAALLAEALGADFRNLAVSGARTGDVLLTQLPEARRHRPDLAAVVVGGNDTLRAGFDIRIVARQLDTTFGSLALDGSAVLTACLPDPGTALGLPRALARPLARRMRSVNSVVHALSRRYDAVHVHLADAGWTADPEMWSADRLHPGERGHRALALAFHTELAARGFPVGLAPAAEPDGRAPGRAAKAWWLATRGTQWVAARCTDLLPDLVRLAMAERRADPAELDHWAHAETLAALRALPHLTPRPTGAEAGAEGELTLRQAS</sequence>
<dbReference type="EC" id="3.1.-.-" evidence="3"/>
<dbReference type="InterPro" id="IPR013830">
    <property type="entry name" value="SGNH_hydro"/>
</dbReference>
<feature type="region of interest" description="Disordered" evidence="1">
    <location>
        <begin position="280"/>
        <end position="299"/>
    </location>
</feature>
<dbReference type="GO" id="GO:0016787">
    <property type="term" value="F:hydrolase activity"/>
    <property type="evidence" value="ECO:0007669"/>
    <property type="project" value="UniProtKB-KW"/>
</dbReference>
<accession>A0ABW1FV72</accession>
<comment type="caution">
    <text evidence="3">The sequence shown here is derived from an EMBL/GenBank/DDBJ whole genome shotgun (WGS) entry which is preliminary data.</text>
</comment>
<dbReference type="CDD" id="cd01832">
    <property type="entry name" value="SGNH_hydrolase_like_1"/>
    <property type="match status" value="1"/>
</dbReference>
<evidence type="ECO:0000259" key="2">
    <source>
        <dbReference type="Pfam" id="PF13472"/>
    </source>
</evidence>